<organism evidence="1">
    <name type="scientific">Tanacetum cinerariifolium</name>
    <name type="common">Dalmatian daisy</name>
    <name type="synonym">Chrysanthemum cinerariifolium</name>
    <dbReference type="NCBI Taxonomy" id="118510"/>
    <lineage>
        <taxon>Eukaryota</taxon>
        <taxon>Viridiplantae</taxon>
        <taxon>Streptophyta</taxon>
        <taxon>Embryophyta</taxon>
        <taxon>Tracheophyta</taxon>
        <taxon>Spermatophyta</taxon>
        <taxon>Magnoliopsida</taxon>
        <taxon>eudicotyledons</taxon>
        <taxon>Gunneridae</taxon>
        <taxon>Pentapetalae</taxon>
        <taxon>asterids</taxon>
        <taxon>campanulids</taxon>
        <taxon>Asterales</taxon>
        <taxon>Asteraceae</taxon>
        <taxon>Asteroideae</taxon>
        <taxon>Anthemideae</taxon>
        <taxon>Anthemidinae</taxon>
        <taxon>Tanacetum</taxon>
    </lineage>
</organism>
<dbReference type="AlphaFoldDB" id="A0A699Q6S5"/>
<protein>
    <submittedName>
        <fullName evidence="1">Uncharacterized protein</fullName>
    </submittedName>
</protein>
<feature type="non-terminal residue" evidence="1">
    <location>
        <position position="1"/>
    </location>
</feature>
<sequence>APQENRNKEPIRRNVTVETTYTKALVAQDRIGAPQENRNKEPIRRNVTVETTYTKALVAQDRIGYD</sequence>
<accession>A0A699Q6S5</accession>
<comment type="caution">
    <text evidence="1">The sequence shown here is derived from an EMBL/GenBank/DDBJ whole genome shotgun (WGS) entry which is preliminary data.</text>
</comment>
<dbReference type="EMBL" id="BKCJ011003537">
    <property type="protein sequence ID" value="GFC64720.1"/>
    <property type="molecule type" value="Genomic_DNA"/>
</dbReference>
<name>A0A699Q6S5_TANCI</name>
<reference evidence="1" key="1">
    <citation type="journal article" date="2019" name="Sci. Rep.">
        <title>Draft genome of Tanacetum cinerariifolium, the natural source of mosquito coil.</title>
        <authorList>
            <person name="Yamashiro T."/>
            <person name="Shiraishi A."/>
            <person name="Satake H."/>
            <person name="Nakayama K."/>
        </authorList>
    </citation>
    <scope>NUCLEOTIDE SEQUENCE</scope>
</reference>
<evidence type="ECO:0000313" key="1">
    <source>
        <dbReference type="EMBL" id="GFC64720.1"/>
    </source>
</evidence>
<proteinExistence type="predicted"/>
<gene>
    <name evidence="1" type="ORF">Tci_836690</name>
</gene>